<dbReference type="Gene3D" id="1.20.1720.10">
    <property type="entry name" value="Multidrug resistance protein D"/>
    <property type="match status" value="1"/>
</dbReference>
<feature type="transmembrane region" description="Helical" evidence="6">
    <location>
        <begin position="156"/>
        <end position="177"/>
    </location>
</feature>
<evidence type="ECO:0000313" key="9">
    <source>
        <dbReference type="Proteomes" id="UP000198985"/>
    </source>
</evidence>
<dbReference type="AlphaFoldDB" id="A0A1H5LX88"/>
<keyword evidence="2" id="KW-1003">Cell membrane</keyword>
<evidence type="ECO:0000313" key="8">
    <source>
        <dbReference type="EMBL" id="SEE80878.1"/>
    </source>
</evidence>
<dbReference type="SUPFAM" id="SSF103473">
    <property type="entry name" value="MFS general substrate transporter"/>
    <property type="match status" value="1"/>
</dbReference>
<feature type="transmembrane region" description="Helical" evidence="6">
    <location>
        <begin position="296"/>
        <end position="315"/>
    </location>
</feature>
<evidence type="ECO:0000256" key="3">
    <source>
        <dbReference type="ARBA" id="ARBA00022692"/>
    </source>
</evidence>
<dbReference type="InterPro" id="IPR036259">
    <property type="entry name" value="MFS_trans_sf"/>
</dbReference>
<keyword evidence="3 6" id="KW-0812">Transmembrane</keyword>
<organism evidence="8 9">
    <name type="scientific">Pseudomonas migulae</name>
    <dbReference type="NCBI Taxonomy" id="78543"/>
    <lineage>
        <taxon>Bacteria</taxon>
        <taxon>Pseudomonadati</taxon>
        <taxon>Pseudomonadota</taxon>
        <taxon>Gammaproteobacteria</taxon>
        <taxon>Pseudomonadales</taxon>
        <taxon>Pseudomonadaceae</taxon>
        <taxon>Pseudomonas</taxon>
    </lineage>
</organism>
<sequence length="410" mass="43179">MNSRSLLVLAIALLMFAQIAQTLYSPALADIGQAFIVTAQETAQMLSVYFLAFAFGVVVWGRMCDRLGRRPSMLAGLALYAGASTLALNVRTFDALLMAQALAAFGAAVGSVVTQTVLRDRFKGAELAQVFSAMGIALAASPAIGLFTGASLVEGFGYRGVVACLLLLSSALWLWCLRVLPETRPPPVATPALFETLWQMLGDRDIWRSALLVALFNVALFSYYSLGPFAFQRLGLSAQWFGYSGVILALGSGLGAWLNKRLLHRGVSGPQLIQVATTLQLVGGGGVLLFAESPLFVLPMLLVVLAFGMAIPNVLGSALAGYGDRLGTAGALFGLLYYLLIGGGLMLAGWAQALGETLMVCGALAMLLATASPRSSSCTELPASPASRLLQGELILASRRRCACIARICT</sequence>
<protein>
    <submittedName>
        <fullName evidence="8">Predicted arabinose efflux permease, MFS family</fullName>
    </submittedName>
</protein>
<dbReference type="InterPro" id="IPR020846">
    <property type="entry name" value="MFS_dom"/>
</dbReference>
<feature type="transmembrane region" description="Helical" evidence="6">
    <location>
        <begin position="45"/>
        <end position="61"/>
    </location>
</feature>
<feature type="transmembrane region" description="Helical" evidence="6">
    <location>
        <begin position="238"/>
        <end position="259"/>
    </location>
</feature>
<gene>
    <name evidence="8" type="ORF">SAMN04490194_4229</name>
</gene>
<evidence type="ECO:0000256" key="6">
    <source>
        <dbReference type="SAM" id="Phobius"/>
    </source>
</evidence>
<dbReference type="EMBL" id="FNTY01000002">
    <property type="protein sequence ID" value="SEE80878.1"/>
    <property type="molecule type" value="Genomic_DNA"/>
</dbReference>
<keyword evidence="4 6" id="KW-1133">Transmembrane helix</keyword>
<feature type="transmembrane region" description="Helical" evidence="6">
    <location>
        <begin position="271"/>
        <end position="290"/>
    </location>
</feature>
<dbReference type="PROSITE" id="PS50850">
    <property type="entry name" value="MFS"/>
    <property type="match status" value="1"/>
</dbReference>
<feature type="transmembrane region" description="Helical" evidence="6">
    <location>
        <begin position="96"/>
        <end position="118"/>
    </location>
</feature>
<accession>A0A1H5LX88</accession>
<proteinExistence type="predicted"/>
<comment type="subcellular location">
    <subcellularLocation>
        <location evidence="1">Cell membrane</location>
        <topology evidence="1">Multi-pass membrane protein</topology>
    </subcellularLocation>
</comment>
<evidence type="ECO:0000259" key="7">
    <source>
        <dbReference type="PROSITE" id="PS50850"/>
    </source>
</evidence>
<dbReference type="Pfam" id="PF07690">
    <property type="entry name" value="MFS_1"/>
    <property type="match status" value="1"/>
</dbReference>
<evidence type="ECO:0000256" key="1">
    <source>
        <dbReference type="ARBA" id="ARBA00004651"/>
    </source>
</evidence>
<name>A0A1H5LX88_9PSED</name>
<dbReference type="PANTHER" id="PTHR43124:SF3">
    <property type="entry name" value="CHLORAMPHENICOL EFFLUX PUMP RV0191"/>
    <property type="match status" value="1"/>
</dbReference>
<feature type="transmembrane region" description="Helical" evidence="6">
    <location>
        <begin position="73"/>
        <end position="90"/>
    </location>
</feature>
<feature type="transmembrane region" description="Helical" evidence="6">
    <location>
        <begin position="206"/>
        <end position="226"/>
    </location>
</feature>
<dbReference type="InterPro" id="IPR050189">
    <property type="entry name" value="MFS_Efflux_Transporters"/>
</dbReference>
<feature type="transmembrane region" description="Helical" evidence="6">
    <location>
        <begin position="130"/>
        <end position="150"/>
    </location>
</feature>
<reference evidence="8 9" key="1">
    <citation type="submission" date="2016-10" db="EMBL/GenBank/DDBJ databases">
        <authorList>
            <person name="de Groot N.N."/>
        </authorList>
    </citation>
    <scope>NUCLEOTIDE SEQUENCE [LARGE SCALE GENOMIC DNA]</scope>
    <source>
        <strain evidence="8 9">BS3662</strain>
    </source>
</reference>
<feature type="domain" description="Major facilitator superfamily (MFS) profile" evidence="7">
    <location>
        <begin position="5"/>
        <end position="380"/>
    </location>
</feature>
<dbReference type="Proteomes" id="UP000198985">
    <property type="component" value="Unassembled WGS sequence"/>
</dbReference>
<keyword evidence="5 6" id="KW-0472">Membrane</keyword>
<dbReference type="GO" id="GO:0022857">
    <property type="term" value="F:transmembrane transporter activity"/>
    <property type="evidence" value="ECO:0007669"/>
    <property type="project" value="InterPro"/>
</dbReference>
<feature type="transmembrane region" description="Helical" evidence="6">
    <location>
        <begin position="327"/>
        <end position="347"/>
    </location>
</feature>
<dbReference type="PANTHER" id="PTHR43124">
    <property type="entry name" value="PURINE EFFLUX PUMP PBUE"/>
    <property type="match status" value="1"/>
</dbReference>
<dbReference type="GO" id="GO:0005886">
    <property type="term" value="C:plasma membrane"/>
    <property type="evidence" value="ECO:0007669"/>
    <property type="project" value="UniProtKB-SubCell"/>
</dbReference>
<evidence type="ECO:0000256" key="2">
    <source>
        <dbReference type="ARBA" id="ARBA00022475"/>
    </source>
</evidence>
<evidence type="ECO:0000256" key="5">
    <source>
        <dbReference type="ARBA" id="ARBA00023136"/>
    </source>
</evidence>
<dbReference type="InterPro" id="IPR011701">
    <property type="entry name" value="MFS"/>
</dbReference>
<evidence type="ECO:0000256" key="4">
    <source>
        <dbReference type="ARBA" id="ARBA00022989"/>
    </source>
</evidence>
<dbReference type="RefSeq" id="WP_084321012.1">
    <property type="nucleotide sequence ID" value="NZ_FNTY01000002.1"/>
</dbReference>